<evidence type="ECO:0000313" key="9">
    <source>
        <dbReference type="EMBL" id="MFC4527324.1"/>
    </source>
</evidence>
<feature type="signal peptide" evidence="5">
    <location>
        <begin position="1"/>
        <end position="31"/>
    </location>
</feature>
<dbReference type="Gene3D" id="2.130.10.10">
    <property type="entry name" value="YVTN repeat-like/Quinoprotein amine dehydrogenase"/>
    <property type="match status" value="3"/>
</dbReference>
<evidence type="ECO:0000256" key="2">
    <source>
        <dbReference type="ARBA" id="ARBA00022777"/>
    </source>
</evidence>
<keyword evidence="2" id="KW-0418">Kinase</keyword>
<dbReference type="Pfam" id="PF07495">
    <property type="entry name" value="Y_Y_Y"/>
    <property type="match status" value="1"/>
</dbReference>
<comment type="caution">
    <text evidence="9">The sequence shown here is derived from an EMBL/GenBank/DDBJ whole genome shotgun (WGS) entry which is preliminary data.</text>
</comment>
<dbReference type="SUPFAM" id="SSF63829">
    <property type="entry name" value="Calcium-dependent phosphotriesterase"/>
    <property type="match status" value="1"/>
</dbReference>
<dbReference type="PANTHER" id="PTHR24421">
    <property type="entry name" value="NITRATE/NITRITE SENSOR PROTEIN NARX-RELATED"/>
    <property type="match status" value="1"/>
</dbReference>
<reference evidence="10" key="1">
    <citation type="journal article" date="2019" name="Int. J. Syst. Evol. Microbiol.">
        <title>The Global Catalogue of Microorganisms (GCM) 10K type strain sequencing project: providing services to taxonomists for standard genome sequencing and annotation.</title>
        <authorList>
            <consortium name="The Broad Institute Genomics Platform"/>
            <consortium name="The Broad Institute Genome Sequencing Center for Infectious Disease"/>
            <person name="Wu L."/>
            <person name="Ma J."/>
        </authorList>
    </citation>
    <scope>NUCLEOTIDE SEQUENCE [LARGE SCALE GENOMIC DNA]</scope>
    <source>
        <strain evidence="10">CCM 4481</strain>
    </source>
</reference>
<dbReference type="InterPro" id="IPR036890">
    <property type="entry name" value="HATPase_C_sf"/>
</dbReference>
<protein>
    <submittedName>
        <fullName evidence="9">Two-component regulator propeller domain-containing protein</fullName>
    </submittedName>
</protein>
<dbReference type="InterPro" id="IPR015943">
    <property type="entry name" value="WD40/YVTN_repeat-like_dom_sf"/>
</dbReference>
<evidence type="ECO:0000259" key="7">
    <source>
        <dbReference type="Pfam" id="PF07495"/>
    </source>
</evidence>
<evidence type="ECO:0000256" key="4">
    <source>
        <dbReference type="SAM" id="Phobius"/>
    </source>
</evidence>
<dbReference type="Gene3D" id="3.30.565.10">
    <property type="entry name" value="Histidine kinase-like ATPase, C-terminal domain"/>
    <property type="match status" value="1"/>
</dbReference>
<keyword evidence="10" id="KW-1185">Reference proteome</keyword>
<feature type="domain" description="Signal transduction histidine kinase subgroup 3 dimerisation and phosphoacceptor" evidence="8">
    <location>
        <begin position="803"/>
        <end position="860"/>
    </location>
</feature>
<dbReference type="InterPro" id="IPR013783">
    <property type="entry name" value="Ig-like_fold"/>
</dbReference>
<evidence type="ECO:0000256" key="1">
    <source>
        <dbReference type="ARBA" id="ARBA00022679"/>
    </source>
</evidence>
<dbReference type="PANTHER" id="PTHR24421:SF62">
    <property type="entry name" value="SENSORY TRANSDUCTION HISTIDINE KINASE"/>
    <property type="match status" value="1"/>
</dbReference>
<evidence type="ECO:0000259" key="8">
    <source>
        <dbReference type="Pfam" id="PF07730"/>
    </source>
</evidence>
<keyword evidence="1" id="KW-0808">Transferase</keyword>
<evidence type="ECO:0000256" key="3">
    <source>
        <dbReference type="ARBA" id="ARBA00023012"/>
    </source>
</evidence>
<dbReference type="Gene3D" id="1.20.5.1930">
    <property type="match status" value="1"/>
</dbReference>
<dbReference type="InterPro" id="IPR003594">
    <property type="entry name" value="HATPase_dom"/>
</dbReference>
<dbReference type="PROSITE" id="PS51257">
    <property type="entry name" value="PROKAR_LIPOPROTEIN"/>
    <property type="match status" value="1"/>
</dbReference>
<keyword evidence="4" id="KW-1133">Transmembrane helix</keyword>
<dbReference type="SUPFAM" id="SSF55874">
    <property type="entry name" value="ATPase domain of HSP90 chaperone/DNA topoisomerase II/histidine kinase"/>
    <property type="match status" value="1"/>
</dbReference>
<keyword evidence="4" id="KW-0812">Transmembrane</keyword>
<proteinExistence type="predicted"/>
<feature type="chain" id="PRO_5045966966" evidence="5">
    <location>
        <begin position="32"/>
        <end position="1023"/>
    </location>
</feature>
<accession>A0ABV9C2S6</accession>
<gene>
    <name evidence="9" type="ORF">ACFO5W_11835</name>
</gene>
<dbReference type="Gene3D" id="2.60.40.10">
    <property type="entry name" value="Immunoglobulins"/>
    <property type="match status" value="1"/>
</dbReference>
<keyword evidence="5" id="KW-0732">Signal</keyword>
<dbReference type="Proteomes" id="UP001595961">
    <property type="component" value="Unassembled WGS sequence"/>
</dbReference>
<evidence type="ECO:0000313" key="10">
    <source>
        <dbReference type="Proteomes" id="UP001595961"/>
    </source>
</evidence>
<sequence>MIFERLRRIWRVTRVPIIACLLACACTCATATGADAPGFRRKLWTSEAGTPADIWALAQGRDGYLWLGTGNGLYRFDGVRFERFEPPAQERFRSNNITALTMLPDGSLWIGFYYGGASVLRKGQVQHYAAGDSFPSGMVLTFGQTQDGAVWAAAEGGLARFDGHRWQRVGADWGFPSRRADWLIVGHDGTLWVTTGEQLVFLRQGSHRFESTDQGVAKYAIVAQAPDGMLWVSDHSHGTRALPGLSADHPRVDHGATLAATEFADSHRLLFDSYGNLWGTNADAGGIYRVAAIGRLSHGMPLKPTDVTERIDRNNGLVSDRAVPLLQDAEGTIWAGTNMGLASFHRNSFSVPSLITLGTASDYAMAMDAHGVVWTVNGGTLLRTDGNESEVIRSDLPDVGASQFSGNGDLWFVGRNRLLFLHDKTLGTIPLPLPPTTTKVEAFAIDAEGEPWISLDEHGLYHRHDGQWTSVKPVDSLATSTPTALATDTAGRLWIGYPDNRLAVFDGHAARVFTANDGLRVGNITMINAVGKDVLIGGELGLARLRADRIESMVIGDDVFSGITGIAETPTGDLWLNASKGVVRVDAAEVSASFEQAGHHPGYRLFDYRDGLPGIAVQAAMVPSALVDGMHRLWFLTNQGPAWIDPQDLRTNTLPPPVAILGLQADGRRYAVNAAPRLPKGTDNLQLEYTAASLAIPDRVRFRYKLDGVDTNWQDAGNRRVAYYSNLAPGRYRFHVMAANDDGIWNTQGAEAGFTIAPWFFQTPWFYALCLLAGMGLLAGFFAWRTRLAAARVHLKLTERMSERERIARDIHDTLLQGVQGLLLRLQAVLASLAPEDKRSHVLKAAIGQARDMVIEGRGKIIDLRGDGPQYTELVQSILAVGEDLASLYPSTRFHLTTEGEPRAILPNAFDEIIDIVREGIRNAFVHGGGTRVDVHVAYEVRSLRVQVTDDGGGIDEAMIRTASELGHWGVVGMQERTARLGGQLSLRRRQPHGTELRLSVPCRAAYRPEKRKSKWRRPSVTP</sequence>
<dbReference type="SUPFAM" id="SSF101898">
    <property type="entry name" value="NHL repeat"/>
    <property type="match status" value="1"/>
</dbReference>
<dbReference type="InterPro" id="IPR011712">
    <property type="entry name" value="Sig_transdc_His_kin_sub3_dim/P"/>
</dbReference>
<name>A0ABV9C2S6_9GAMM</name>
<dbReference type="Pfam" id="PF02518">
    <property type="entry name" value="HATPase_c"/>
    <property type="match status" value="1"/>
</dbReference>
<dbReference type="RefSeq" id="WP_266149323.1">
    <property type="nucleotide sequence ID" value="NZ_CP064028.1"/>
</dbReference>
<dbReference type="Pfam" id="PF07730">
    <property type="entry name" value="HisKA_3"/>
    <property type="match status" value="1"/>
</dbReference>
<evidence type="ECO:0000256" key="5">
    <source>
        <dbReference type="SAM" id="SignalP"/>
    </source>
</evidence>
<dbReference type="InterPro" id="IPR011110">
    <property type="entry name" value="Reg_prop"/>
</dbReference>
<feature type="domain" description="Two component regulator three Y" evidence="7">
    <location>
        <begin position="696"/>
        <end position="756"/>
    </location>
</feature>
<dbReference type="InterPro" id="IPR011123">
    <property type="entry name" value="Y_Y_Y"/>
</dbReference>
<evidence type="ECO:0000259" key="6">
    <source>
        <dbReference type="Pfam" id="PF02518"/>
    </source>
</evidence>
<keyword evidence="4" id="KW-0472">Membrane</keyword>
<dbReference type="EMBL" id="JBHSGA010000017">
    <property type="protein sequence ID" value="MFC4527324.1"/>
    <property type="molecule type" value="Genomic_DNA"/>
</dbReference>
<keyword evidence="3" id="KW-0902">Two-component regulatory system</keyword>
<feature type="domain" description="Histidine kinase/HSP90-like ATPase" evidence="6">
    <location>
        <begin position="913"/>
        <end position="1003"/>
    </location>
</feature>
<dbReference type="Pfam" id="PF07494">
    <property type="entry name" value="Reg_prop"/>
    <property type="match status" value="1"/>
</dbReference>
<dbReference type="CDD" id="cd16917">
    <property type="entry name" value="HATPase_UhpB-NarQ-NarX-like"/>
    <property type="match status" value="1"/>
</dbReference>
<feature type="transmembrane region" description="Helical" evidence="4">
    <location>
        <begin position="765"/>
        <end position="784"/>
    </location>
</feature>
<dbReference type="InterPro" id="IPR050482">
    <property type="entry name" value="Sensor_HK_TwoCompSys"/>
</dbReference>
<organism evidence="9 10">
    <name type="scientific">Dyella halodurans</name>
    <dbReference type="NCBI Taxonomy" id="1920171"/>
    <lineage>
        <taxon>Bacteria</taxon>
        <taxon>Pseudomonadati</taxon>
        <taxon>Pseudomonadota</taxon>
        <taxon>Gammaproteobacteria</taxon>
        <taxon>Lysobacterales</taxon>
        <taxon>Rhodanobacteraceae</taxon>
        <taxon>Dyella</taxon>
    </lineage>
</organism>